<dbReference type="Proteomes" id="UP001596513">
    <property type="component" value="Unassembled WGS sequence"/>
</dbReference>
<dbReference type="RefSeq" id="WP_380205362.1">
    <property type="nucleotide sequence ID" value="NZ_JBHTEK010000001.1"/>
</dbReference>
<accession>A0ABW2UBP2</accession>
<sequence length="120" mass="13609">MENEDYPAMDLLINSELIYQHFGQWPIFAHFEVSKAIFETHPTGRGSVTFTLSHQKDCQLQIQFSGIQEMVFENFRGQNVLHELLFEERGSLIKATFISDSGLEAMIVADEAIVLSLSAN</sequence>
<name>A0ABW2UBP2_9BACT</name>
<dbReference type="EMBL" id="JBHTEK010000001">
    <property type="protein sequence ID" value="MFC7669891.1"/>
    <property type="molecule type" value="Genomic_DNA"/>
</dbReference>
<protein>
    <submittedName>
        <fullName evidence="1">Uncharacterized protein</fullName>
    </submittedName>
</protein>
<organism evidence="1 2">
    <name type="scientific">Hymenobacter humi</name>
    <dbReference type="NCBI Taxonomy" id="1411620"/>
    <lineage>
        <taxon>Bacteria</taxon>
        <taxon>Pseudomonadati</taxon>
        <taxon>Bacteroidota</taxon>
        <taxon>Cytophagia</taxon>
        <taxon>Cytophagales</taxon>
        <taxon>Hymenobacteraceae</taxon>
        <taxon>Hymenobacter</taxon>
    </lineage>
</organism>
<keyword evidence="2" id="KW-1185">Reference proteome</keyword>
<proteinExistence type="predicted"/>
<evidence type="ECO:0000313" key="1">
    <source>
        <dbReference type="EMBL" id="MFC7669891.1"/>
    </source>
</evidence>
<evidence type="ECO:0000313" key="2">
    <source>
        <dbReference type="Proteomes" id="UP001596513"/>
    </source>
</evidence>
<comment type="caution">
    <text evidence="1">The sequence shown here is derived from an EMBL/GenBank/DDBJ whole genome shotgun (WGS) entry which is preliminary data.</text>
</comment>
<reference evidence="2" key="1">
    <citation type="journal article" date="2019" name="Int. J. Syst. Evol. Microbiol.">
        <title>The Global Catalogue of Microorganisms (GCM) 10K type strain sequencing project: providing services to taxonomists for standard genome sequencing and annotation.</title>
        <authorList>
            <consortium name="The Broad Institute Genomics Platform"/>
            <consortium name="The Broad Institute Genome Sequencing Center for Infectious Disease"/>
            <person name="Wu L."/>
            <person name="Ma J."/>
        </authorList>
    </citation>
    <scope>NUCLEOTIDE SEQUENCE [LARGE SCALE GENOMIC DNA]</scope>
    <source>
        <strain evidence="2">JCM 19635</strain>
    </source>
</reference>
<gene>
    <name evidence="1" type="ORF">ACFQT0_22875</name>
</gene>